<feature type="non-terminal residue" evidence="1">
    <location>
        <position position="176"/>
    </location>
</feature>
<dbReference type="EMBL" id="CAJVPV010021508">
    <property type="protein sequence ID" value="CAG8718152.1"/>
    <property type="molecule type" value="Genomic_DNA"/>
</dbReference>
<name>A0A9N9I3R5_9GLOM</name>
<evidence type="ECO:0000313" key="2">
    <source>
        <dbReference type="Proteomes" id="UP000789342"/>
    </source>
</evidence>
<sequence>MSVFIKRLNIVSSLSSVEYANIKNINKLTGRVKSFYFKREYLTSSNKDEGILVEQNEEDCRIKKRLSNKKREHIRYLARMEFWKNNYETPNFHLLKEFPLWLKGHNLIKFTSCFEGMKIRDAIAMDENQLAQIGIHRNAARKILVDAFGKINKCLDDPSSSHRIDNIDEVLDTVIK</sequence>
<protein>
    <submittedName>
        <fullName evidence="1">7314_t:CDS:1</fullName>
    </submittedName>
</protein>
<dbReference type="Gene3D" id="1.10.150.50">
    <property type="entry name" value="Transcription Factor, Ets-1"/>
    <property type="match status" value="1"/>
</dbReference>
<reference evidence="1" key="1">
    <citation type="submission" date="2021-06" db="EMBL/GenBank/DDBJ databases">
        <authorList>
            <person name="Kallberg Y."/>
            <person name="Tangrot J."/>
            <person name="Rosling A."/>
        </authorList>
    </citation>
    <scope>NUCLEOTIDE SEQUENCE</scope>
    <source>
        <strain evidence="1">CL551</strain>
    </source>
</reference>
<comment type="caution">
    <text evidence="1">The sequence shown here is derived from an EMBL/GenBank/DDBJ whole genome shotgun (WGS) entry which is preliminary data.</text>
</comment>
<dbReference type="AlphaFoldDB" id="A0A9N9I3R5"/>
<organism evidence="1 2">
    <name type="scientific">Acaulospora morrowiae</name>
    <dbReference type="NCBI Taxonomy" id="94023"/>
    <lineage>
        <taxon>Eukaryota</taxon>
        <taxon>Fungi</taxon>
        <taxon>Fungi incertae sedis</taxon>
        <taxon>Mucoromycota</taxon>
        <taxon>Glomeromycotina</taxon>
        <taxon>Glomeromycetes</taxon>
        <taxon>Diversisporales</taxon>
        <taxon>Acaulosporaceae</taxon>
        <taxon>Acaulospora</taxon>
    </lineage>
</organism>
<accession>A0A9N9I3R5</accession>
<dbReference type="SUPFAM" id="SSF47769">
    <property type="entry name" value="SAM/Pointed domain"/>
    <property type="match status" value="1"/>
</dbReference>
<evidence type="ECO:0000313" key="1">
    <source>
        <dbReference type="EMBL" id="CAG8718152.1"/>
    </source>
</evidence>
<dbReference type="InterPro" id="IPR013761">
    <property type="entry name" value="SAM/pointed_sf"/>
</dbReference>
<dbReference type="Proteomes" id="UP000789342">
    <property type="component" value="Unassembled WGS sequence"/>
</dbReference>
<dbReference type="OrthoDB" id="2155283at2759"/>
<keyword evidence="2" id="KW-1185">Reference proteome</keyword>
<proteinExistence type="predicted"/>
<gene>
    <name evidence="1" type="ORF">AMORRO_LOCUS13158</name>
</gene>